<sequence length="102" mass="11397">MVSLAYGVNSSSRCETRGLDTWTKPARYFRNEPSLLFILDPPPDCRIFPLADSLSIHGSGLIDDCGGDCVCWCTRLRRMGIRARGDEELQVQSGLWLIVTYG</sequence>
<accession>A0AA40KJ36</accession>
<keyword evidence="2" id="KW-1185">Reference proteome</keyword>
<protein>
    <submittedName>
        <fullName evidence="1">Uncharacterized protein</fullName>
    </submittedName>
</protein>
<evidence type="ECO:0000313" key="1">
    <source>
        <dbReference type="EMBL" id="KAK1122298.1"/>
    </source>
</evidence>
<organism evidence="1 2">
    <name type="scientific">Melipona bicolor</name>
    <dbReference type="NCBI Taxonomy" id="60889"/>
    <lineage>
        <taxon>Eukaryota</taxon>
        <taxon>Metazoa</taxon>
        <taxon>Ecdysozoa</taxon>
        <taxon>Arthropoda</taxon>
        <taxon>Hexapoda</taxon>
        <taxon>Insecta</taxon>
        <taxon>Pterygota</taxon>
        <taxon>Neoptera</taxon>
        <taxon>Endopterygota</taxon>
        <taxon>Hymenoptera</taxon>
        <taxon>Apocrita</taxon>
        <taxon>Aculeata</taxon>
        <taxon>Apoidea</taxon>
        <taxon>Anthophila</taxon>
        <taxon>Apidae</taxon>
        <taxon>Melipona</taxon>
    </lineage>
</organism>
<comment type="caution">
    <text evidence="1">The sequence shown here is derived from an EMBL/GenBank/DDBJ whole genome shotgun (WGS) entry which is preliminary data.</text>
</comment>
<dbReference type="EMBL" id="JAHYIQ010000023">
    <property type="protein sequence ID" value="KAK1122298.1"/>
    <property type="molecule type" value="Genomic_DNA"/>
</dbReference>
<proteinExistence type="predicted"/>
<evidence type="ECO:0000313" key="2">
    <source>
        <dbReference type="Proteomes" id="UP001177670"/>
    </source>
</evidence>
<dbReference type="Proteomes" id="UP001177670">
    <property type="component" value="Unassembled WGS sequence"/>
</dbReference>
<reference evidence="1" key="1">
    <citation type="submission" date="2021-10" db="EMBL/GenBank/DDBJ databases">
        <title>Melipona bicolor Genome sequencing and assembly.</title>
        <authorList>
            <person name="Araujo N.S."/>
            <person name="Arias M.C."/>
        </authorList>
    </citation>
    <scope>NUCLEOTIDE SEQUENCE</scope>
    <source>
        <strain evidence="1">USP_2M_L1-L4_2017</strain>
        <tissue evidence="1">Whole body</tissue>
    </source>
</reference>
<dbReference type="AlphaFoldDB" id="A0AA40KJ36"/>
<name>A0AA40KJ36_9HYME</name>
<gene>
    <name evidence="1" type="ORF">K0M31_009521</name>
</gene>